<evidence type="ECO:0000256" key="4">
    <source>
        <dbReference type="ARBA" id="ARBA00022692"/>
    </source>
</evidence>
<dbReference type="AlphaFoldDB" id="A0A7T3KVX9"/>
<keyword evidence="14" id="KW-1185">Reference proteome</keyword>
<dbReference type="GeneID" id="60587566"/>
<evidence type="ECO:0000256" key="5">
    <source>
        <dbReference type="ARBA" id="ARBA00022982"/>
    </source>
</evidence>
<feature type="transmembrane region" description="Helical" evidence="12">
    <location>
        <begin position="12"/>
        <end position="32"/>
    </location>
</feature>
<proteinExistence type="inferred from homology"/>
<evidence type="ECO:0000313" key="14">
    <source>
        <dbReference type="Proteomes" id="UP000595001"/>
    </source>
</evidence>
<evidence type="ECO:0000256" key="3">
    <source>
        <dbReference type="ARBA" id="ARBA00022448"/>
    </source>
</evidence>
<dbReference type="Gene3D" id="1.20.1550.10">
    <property type="entry name" value="DsbB-like"/>
    <property type="match status" value="1"/>
</dbReference>
<feature type="transmembrane region" description="Helical" evidence="12">
    <location>
        <begin position="69"/>
        <end position="88"/>
    </location>
</feature>
<evidence type="ECO:0000256" key="12">
    <source>
        <dbReference type="SAM" id="Phobius"/>
    </source>
</evidence>
<dbReference type="GO" id="GO:0016020">
    <property type="term" value="C:membrane"/>
    <property type="evidence" value="ECO:0007669"/>
    <property type="project" value="UniProtKB-SubCell"/>
</dbReference>
<name>A0A7T3KVX9_9EURY</name>
<evidence type="ECO:0000256" key="11">
    <source>
        <dbReference type="ARBA" id="ARBA00023284"/>
    </source>
</evidence>
<evidence type="ECO:0000256" key="6">
    <source>
        <dbReference type="ARBA" id="ARBA00022989"/>
    </source>
</evidence>
<keyword evidence="10" id="KW-0143">Chaperone</keyword>
<evidence type="ECO:0000256" key="10">
    <source>
        <dbReference type="ARBA" id="ARBA00023186"/>
    </source>
</evidence>
<dbReference type="InterPro" id="IPR003752">
    <property type="entry name" value="DiS_bond_form_DsbB/BdbC"/>
</dbReference>
<dbReference type="PANTHER" id="PTHR43469:SF1">
    <property type="entry name" value="SPBETA PROPHAGE-DERIVED DISULFIDE BOND FORMATION PROTEIN B"/>
    <property type="match status" value="1"/>
</dbReference>
<dbReference type="InterPro" id="IPR012187">
    <property type="entry name" value="Disulphide_bond_form_BdbC"/>
</dbReference>
<evidence type="ECO:0000313" key="13">
    <source>
        <dbReference type="EMBL" id="QPV63747.1"/>
    </source>
</evidence>
<evidence type="ECO:0000256" key="2">
    <source>
        <dbReference type="ARBA" id="ARBA00007602"/>
    </source>
</evidence>
<reference evidence="13 14" key="1">
    <citation type="submission" date="2020-12" db="EMBL/GenBank/DDBJ databases">
        <title>Halosimplex halophilum sp. nov. and Halosimplex salinum sp. nov., two new members of the genus Halosimplex.</title>
        <authorList>
            <person name="Cui H.L."/>
        </authorList>
    </citation>
    <scope>NUCLEOTIDE SEQUENCE [LARGE SCALE GENOMIC DNA]</scope>
    <source>
        <strain evidence="13 14">YGH94</strain>
    </source>
</reference>
<keyword evidence="6 12" id="KW-1133">Transmembrane helix</keyword>
<gene>
    <name evidence="13" type="ORF">I7X12_03695</name>
</gene>
<dbReference type="KEGG" id="hlt:I7X12_03695"/>
<sequence length="138" mass="14184">MSARLDRLDPGYPLAAGALVALVATVGSLYVSEGMGLVPCELCWFQRVLMYPLVVVFGVALVERRPGVYRTVLPLSTLGAAVAAYHSWLQVAAGGRCGLGGGCAAVQLRVVGLTIPNLSLVAFLGVTATAAALAVGDR</sequence>
<dbReference type="GO" id="GO:0006457">
    <property type="term" value="P:protein folding"/>
    <property type="evidence" value="ECO:0007669"/>
    <property type="project" value="InterPro"/>
</dbReference>
<keyword evidence="3" id="KW-0813">Transport</keyword>
<dbReference type="Pfam" id="PF02600">
    <property type="entry name" value="DsbB"/>
    <property type="match status" value="1"/>
</dbReference>
<accession>A0A7T3KVX9</accession>
<organism evidence="13 14">
    <name type="scientific">Halosimplex litoreum</name>
    <dbReference type="NCBI Taxonomy" id="1198301"/>
    <lineage>
        <taxon>Archaea</taxon>
        <taxon>Methanobacteriati</taxon>
        <taxon>Methanobacteriota</taxon>
        <taxon>Stenosarchaea group</taxon>
        <taxon>Halobacteria</taxon>
        <taxon>Halobacteriales</taxon>
        <taxon>Haloarculaceae</taxon>
        <taxon>Halosimplex</taxon>
    </lineage>
</organism>
<keyword evidence="4 12" id="KW-0812">Transmembrane</keyword>
<keyword evidence="11" id="KW-0676">Redox-active center</keyword>
<keyword evidence="9" id="KW-1015">Disulfide bond</keyword>
<evidence type="ECO:0000256" key="8">
    <source>
        <dbReference type="ARBA" id="ARBA00023136"/>
    </source>
</evidence>
<dbReference type="PANTHER" id="PTHR43469">
    <property type="entry name" value="DISULFIDE FORMATION PROTEIN-RELATED"/>
    <property type="match status" value="1"/>
</dbReference>
<dbReference type="Proteomes" id="UP000595001">
    <property type="component" value="Chromosome"/>
</dbReference>
<comment type="subcellular location">
    <subcellularLocation>
        <location evidence="1">Membrane</location>
        <topology evidence="1">Multi-pass membrane protein</topology>
    </subcellularLocation>
</comment>
<dbReference type="OrthoDB" id="213767at2157"/>
<comment type="similarity">
    <text evidence="2">Belongs to the DsbB family. BdbC subfamily.</text>
</comment>
<evidence type="ECO:0000256" key="9">
    <source>
        <dbReference type="ARBA" id="ARBA00023157"/>
    </source>
</evidence>
<feature type="transmembrane region" description="Helical" evidence="12">
    <location>
        <begin position="44"/>
        <end position="62"/>
    </location>
</feature>
<dbReference type="RefSeq" id="WP_198062529.1">
    <property type="nucleotide sequence ID" value="NZ_CP065856.1"/>
</dbReference>
<keyword evidence="8 12" id="KW-0472">Membrane</keyword>
<evidence type="ECO:0000256" key="1">
    <source>
        <dbReference type="ARBA" id="ARBA00004141"/>
    </source>
</evidence>
<evidence type="ECO:0000256" key="7">
    <source>
        <dbReference type="ARBA" id="ARBA00023002"/>
    </source>
</evidence>
<dbReference type="SUPFAM" id="SSF158442">
    <property type="entry name" value="DsbB-like"/>
    <property type="match status" value="1"/>
</dbReference>
<dbReference type="GO" id="GO:0015035">
    <property type="term" value="F:protein-disulfide reductase activity"/>
    <property type="evidence" value="ECO:0007669"/>
    <property type="project" value="InterPro"/>
</dbReference>
<keyword evidence="7" id="KW-0560">Oxidoreductase</keyword>
<keyword evidence="5" id="KW-0249">Electron transport</keyword>
<dbReference type="EMBL" id="CP065856">
    <property type="protein sequence ID" value="QPV63747.1"/>
    <property type="molecule type" value="Genomic_DNA"/>
</dbReference>
<protein>
    <submittedName>
        <fullName evidence="13">Disulfide bond formation protein B</fullName>
    </submittedName>
</protein>
<feature type="transmembrane region" description="Helical" evidence="12">
    <location>
        <begin position="118"/>
        <end position="136"/>
    </location>
</feature>
<dbReference type="InterPro" id="IPR023380">
    <property type="entry name" value="DsbB-like_sf"/>
</dbReference>